<dbReference type="AlphaFoldDB" id="A0A381PJ77"/>
<comment type="pathway">
    <text evidence="9">Isoprenoid biosynthesis; isopentenyl diphosphate biosynthesis via mevalonate pathway; isopentenyl diphosphate from (R)-mevalonate: step 1/3.</text>
</comment>
<dbReference type="Gene3D" id="3.30.70.890">
    <property type="entry name" value="GHMP kinase, C-terminal domain"/>
    <property type="match status" value="1"/>
</dbReference>
<dbReference type="EMBL" id="UINC01000978">
    <property type="protein sequence ID" value="SUZ66207.1"/>
    <property type="molecule type" value="Genomic_DNA"/>
</dbReference>
<keyword evidence="3" id="KW-0808">Transferase</keyword>
<evidence type="ECO:0000256" key="2">
    <source>
        <dbReference type="ARBA" id="ARBA00022516"/>
    </source>
</evidence>
<name>A0A381PJ77_9ZZZZ</name>
<proteinExistence type="predicted"/>
<evidence type="ECO:0000259" key="10">
    <source>
        <dbReference type="Pfam" id="PF00288"/>
    </source>
</evidence>
<protein>
    <recommendedName>
        <fullName evidence="10">GHMP kinase N-terminal domain-containing protein</fullName>
    </recommendedName>
</protein>
<evidence type="ECO:0000256" key="3">
    <source>
        <dbReference type="ARBA" id="ARBA00022679"/>
    </source>
</evidence>
<dbReference type="SUPFAM" id="SSF55060">
    <property type="entry name" value="GHMP Kinase, C-terminal domain"/>
    <property type="match status" value="1"/>
</dbReference>
<evidence type="ECO:0000256" key="4">
    <source>
        <dbReference type="ARBA" id="ARBA00022741"/>
    </source>
</evidence>
<organism evidence="11">
    <name type="scientific">marine metagenome</name>
    <dbReference type="NCBI Taxonomy" id="408172"/>
    <lineage>
        <taxon>unclassified sequences</taxon>
        <taxon>metagenomes</taxon>
        <taxon>ecological metagenomes</taxon>
    </lineage>
</organism>
<evidence type="ECO:0000256" key="5">
    <source>
        <dbReference type="ARBA" id="ARBA00022777"/>
    </source>
</evidence>
<keyword evidence="2" id="KW-0444">Lipid biosynthesis</keyword>
<dbReference type="UniPathway" id="UPA00057">
    <property type="reaction ID" value="UER00098"/>
</dbReference>
<keyword evidence="8" id="KW-0443">Lipid metabolism</keyword>
<dbReference type="InterPro" id="IPR020568">
    <property type="entry name" value="Ribosomal_Su5_D2-typ_SF"/>
</dbReference>
<dbReference type="GO" id="GO:0019287">
    <property type="term" value="P:isopentenyl diphosphate biosynthetic process, mevalonate pathway"/>
    <property type="evidence" value="ECO:0007669"/>
    <property type="project" value="UniProtKB-UniPathway"/>
</dbReference>
<dbReference type="InterPro" id="IPR036554">
    <property type="entry name" value="GHMP_kinase_C_sf"/>
</dbReference>
<dbReference type="Pfam" id="PF00288">
    <property type="entry name" value="GHMP_kinases_N"/>
    <property type="match status" value="1"/>
</dbReference>
<evidence type="ECO:0000256" key="7">
    <source>
        <dbReference type="ARBA" id="ARBA00022842"/>
    </source>
</evidence>
<evidence type="ECO:0000256" key="8">
    <source>
        <dbReference type="ARBA" id="ARBA00023098"/>
    </source>
</evidence>
<dbReference type="GO" id="GO:0004496">
    <property type="term" value="F:mevalonate kinase activity"/>
    <property type="evidence" value="ECO:0007669"/>
    <property type="project" value="InterPro"/>
</dbReference>
<keyword evidence="5" id="KW-0418">Kinase</keyword>
<keyword evidence="4" id="KW-0547">Nucleotide-binding</keyword>
<evidence type="ECO:0000256" key="6">
    <source>
        <dbReference type="ARBA" id="ARBA00022840"/>
    </source>
</evidence>
<keyword evidence="1" id="KW-0963">Cytoplasm</keyword>
<evidence type="ECO:0000256" key="9">
    <source>
        <dbReference type="ARBA" id="ARBA00029438"/>
    </source>
</evidence>
<evidence type="ECO:0000313" key="11">
    <source>
        <dbReference type="EMBL" id="SUZ66207.1"/>
    </source>
</evidence>
<keyword evidence="7" id="KW-0460">Magnesium</keyword>
<dbReference type="InterPro" id="IPR006205">
    <property type="entry name" value="Mev_gal_kin"/>
</dbReference>
<keyword evidence="6" id="KW-0067">ATP-binding</keyword>
<dbReference type="InterPro" id="IPR006204">
    <property type="entry name" value="GHMP_kinase_N_dom"/>
</dbReference>
<dbReference type="Gene3D" id="3.30.230.10">
    <property type="match status" value="1"/>
</dbReference>
<feature type="domain" description="GHMP kinase N-terminal" evidence="10">
    <location>
        <begin position="92"/>
        <end position="147"/>
    </location>
</feature>
<dbReference type="InterPro" id="IPR014721">
    <property type="entry name" value="Ribsml_uS5_D2-typ_fold_subgr"/>
</dbReference>
<sequence length="308" mass="32997">MSGEYAVLAGAKALVAAVDRRVVCVVQRRNEADWSLKSTGYVFESSHTIEELSSELPDDDPARFIAHLSTPTALPRHAAVTIDSSPFYLQKQKLGIGSSAAVTVALGSALAALNGHEIDLERLQQAHRTFQGDVGSGLDVAAAYRGGIILYQHNRAETHSLDPKLRYRFVFTGESTQTPRMIARFNAWRGETTPSILVELISTADAVVEASLNANAFMSCIRDYIDALVRLDQDAQIGIFGPGHKAAMGLAQRHGVLYKPCGAGGGDMGIAFSTDDGALAGFERGVEEQGLKVVQLEIADDGVRVRTG</sequence>
<dbReference type="GO" id="GO:0005829">
    <property type="term" value="C:cytosol"/>
    <property type="evidence" value="ECO:0007669"/>
    <property type="project" value="TreeGrafter"/>
</dbReference>
<dbReference type="GO" id="GO:0005524">
    <property type="term" value="F:ATP binding"/>
    <property type="evidence" value="ECO:0007669"/>
    <property type="project" value="UniProtKB-KW"/>
</dbReference>
<evidence type="ECO:0000256" key="1">
    <source>
        <dbReference type="ARBA" id="ARBA00022490"/>
    </source>
</evidence>
<dbReference type="SUPFAM" id="SSF54211">
    <property type="entry name" value="Ribosomal protein S5 domain 2-like"/>
    <property type="match status" value="1"/>
</dbReference>
<dbReference type="PANTHER" id="PTHR43290:SF2">
    <property type="entry name" value="MEVALONATE KINASE"/>
    <property type="match status" value="1"/>
</dbReference>
<accession>A0A381PJ77</accession>
<dbReference type="PANTHER" id="PTHR43290">
    <property type="entry name" value="MEVALONATE KINASE"/>
    <property type="match status" value="1"/>
</dbReference>
<gene>
    <name evidence="11" type="ORF">METZ01_LOCUS19061</name>
</gene>
<reference evidence="11" key="1">
    <citation type="submission" date="2018-05" db="EMBL/GenBank/DDBJ databases">
        <authorList>
            <person name="Lanie J.A."/>
            <person name="Ng W.-L."/>
            <person name="Kazmierczak K.M."/>
            <person name="Andrzejewski T.M."/>
            <person name="Davidsen T.M."/>
            <person name="Wayne K.J."/>
            <person name="Tettelin H."/>
            <person name="Glass J.I."/>
            <person name="Rusch D."/>
            <person name="Podicherti R."/>
            <person name="Tsui H.-C.T."/>
            <person name="Winkler M.E."/>
        </authorList>
    </citation>
    <scope>NUCLEOTIDE SEQUENCE</scope>
</reference>